<evidence type="ECO:0000256" key="1">
    <source>
        <dbReference type="SAM" id="MobiDB-lite"/>
    </source>
</evidence>
<comment type="caution">
    <text evidence="2">The sequence shown here is derived from an EMBL/GenBank/DDBJ whole genome shotgun (WGS) entry which is preliminary data.</text>
</comment>
<name>A0ABV5EMX1_9ACTN</name>
<feature type="compositionally biased region" description="Pro residues" evidence="1">
    <location>
        <begin position="35"/>
        <end position="44"/>
    </location>
</feature>
<reference evidence="2 3" key="1">
    <citation type="submission" date="2024-01" db="EMBL/GenBank/DDBJ databases">
        <title>Genome mining of biosynthetic gene clusters to explore secondary metabolites of Streptomyces sp.</title>
        <authorList>
            <person name="Baig A."/>
            <person name="Ajitkumar Shintre N."/>
            <person name="Kumar H."/>
            <person name="Anbarasu A."/>
            <person name="Ramaiah S."/>
        </authorList>
    </citation>
    <scope>NUCLEOTIDE SEQUENCE [LARGE SCALE GENOMIC DNA]</scope>
    <source>
        <strain evidence="2 3">A57</strain>
    </source>
</reference>
<dbReference type="RefSeq" id="WP_376736436.1">
    <property type="nucleotide sequence ID" value="NZ_JAYMRP010000069.1"/>
</dbReference>
<keyword evidence="3" id="KW-1185">Reference proteome</keyword>
<dbReference type="Proteomes" id="UP001585080">
    <property type="component" value="Unassembled WGS sequence"/>
</dbReference>
<evidence type="ECO:0000313" key="2">
    <source>
        <dbReference type="EMBL" id="MFB8778008.1"/>
    </source>
</evidence>
<gene>
    <name evidence="2" type="ORF">VSS16_35790</name>
</gene>
<evidence type="ECO:0000313" key="3">
    <source>
        <dbReference type="Proteomes" id="UP001585080"/>
    </source>
</evidence>
<dbReference type="EMBL" id="JAYMRP010000069">
    <property type="protein sequence ID" value="MFB8778008.1"/>
    <property type="molecule type" value="Genomic_DNA"/>
</dbReference>
<proteinExistence type="predicted"/>
<protein>
    <submittedName>
        <fullName evidence="2">Uncharacterized protein</fullName>
    </submittedName>
</protein>
<feature type="compositionally biased region" description="Basic residues" evidence="1">
    <location>
        <begin position="25"/>
        <end position="34"/>
    </location>
</feature>
<sequence length="69" mass="7927">MHARPPGFRETLLLLLTRMLFPARGSHRAARRRPSSPPPPPPTHPDSTFWYDTPLVRPYLRGHEMEVSA</sequence>
<feature type="region of interest" description="Disordered" evidence="1">
    <location>
        <begin position="25"/>
        <end position="48"/>
    </location>
</feature>
<organism evidence="2 3">
    <name type="scientific">Streptomyces broussonetiae</name>
    <dbReference type="NCBI Taxonomy" id="2686304"/>
    <lineage>
        <taxon>Bacteria</taxon>
        <taxon>Bacillati</taxon>
        <taxon>Actinomycetota</taxon>
        <taxon>Actinomycetes</taxon>
        <taxon>Kitasatosporales</taxon>
        <taxon>Streptomycetaceae</taxon>
        <taxon>Streptomyces</taxon>
    </lineage>
</organism>
<accession>A0ABV5EMX1</accession>